<evidence type="ECO:0000313" key="4">
    <source>
        <dbReference type="Proteomes" id="UP000196710"/>
    </source>
</evidence>
<gene>
    <name evidence="2" type="ORF">ADH66_09235</name>
    <name evidence="3" type="ORF">I5Q82_19275</name>
</gene>
<name>A0A1Z2XQX1_9FIRM</name>
<dbReference type="EMBL" id="CP021422">
    <property type="protein sequence ID" value="ASB40819.1"/>
    <property type="molecule type" value="Genomic_DNA"/>
</dbReference>
<dbReference type="KEGG" id="amur:ADH66_09235"/>
<dbReference type="RefSeq" id="WP_066541468.1">
    <property type="nucleotide sequence ID" value="NZ_CAPVCI010000004.1"/>
</dbReference>
<protein>
    <submittedName>
        <fullName evidence="3">Uncharacterized protein</fullName>
    </submittedName>
</protein>
<evidence type="ECO:0000313" key="2">
    <source>
        <dbReference type="EMBL" id="ASB40819.1"/>
    </source>
</evidence>
<proteinExistence type="predicted"/>
<dbReference type="AlphaFoldDB" id="A0A1Z2XQX1"/>
<evidence type="ECO:0000313" key="5">
    <source>
        <dbReference type="Proteomes" id="UP000596035"/>
    </source>
</evidence>
<dbReference type="Proteomes" id="UP000196710">
    <property type="component" value="Chromosome"/>
</dbReference>
<dbReference type="EMBL" id="CP065321">
    <property type="protein sequence ID" value="QQR30102.1"/>
    <property type="molecule type" value="Genomic_DNA"/>
</dbReference>
<keyword evidence="4" id="KW-1185">Reference proteome</keyword>
<feature type="region of interest" description="Disordered" evidence="1">
    <location>
        <begin position="168"/>
        <end position="205"/>
    </location>
</feature>
<reference evidence="2" key="1">
    <citation type="journal article" date="2017" name="Genome Announc.">
        <title>High-Quality Whole-Genome Sequences of the Oligo-Mouse-Microbiota Bacterial Community.</title>
        <authorList>
            <person name="Garzetti D."/>
            <person name="Brugiroux S."/>
            <person name="Bunk B."/>
            <person name="Pukall R."/>
            <person name="McCoy K.D."/>
            <person name="Macpherson A.J."/>
            <person name="Stecher B."/>
        </authorList>
    </citation>
    <scope>NUCLEOTIDE SEQUENCE</scope>
    <source>
        <strain evidence="2">KB18</strain>
    </source>
</reference>
<organism evidence="3 5">
    <name type="scientific">Acutalibacter muris</name>
    <dbReference type="NCBI Taxonomy" id="1796620"/>
    <lineage>
        <taxon>Bacteria</taxon>
        <taxon>Bacillati</taxon>
        <taxon>Bacillota</taxon>
        <taxon>Clostridia</taxon>
        <taxon>Eubacteriales</taxon>
        <taxon>Acutalibacteraceae</taxon>
        <taxon>Acutalibacter</taxon>
    </lineage>
</organism>
<dbReference type="Proteomes" id="UP000596035">
    <property type="component" value="Chromosome"/>
</dbReference>
<sequence length="205" mass="22950">MANWKDYAKLAKAKAQKLAAGIEQKNRYAAMLNRLRTVIRCQEQAAEKEYMALGRYYYNALRDKETQVAEEHCKKLDHLNAMIDSTLKTLEEAVREQEAVSIGIIGGEDGPTNVYINEPKKESTLFHFGRGPLEITVTRGTVYHPEEDSEEIDLCGIESFDYDPMQEKTVSSAAAEAPAIKPKTLSEPEFTGAELDENDGLPFEG</sequence>
<evidence type="ECO:0000256" key="1">
    <source>
        <dbReference type="SAM" id="MobiDB-lite"/>
    </source>
</evidence>
<reference evidence="3 5" key="3">
    <citation type="submission" date="2020-11" db="EMBL/GenBank/DDBJ databases">
        <title>Closed and high quality bacterial genomes of the OMM12 community.</title>
        <authorList>
            <person name="Marbouty M."/>
            <person name="Lamy-Besnier Q."/>
            <person name="Debarbieux L."/>
            <person name="Koszul R."/>
        </authorList>
    </citation>
    <scope>NUCLEOTIDE SEQUENCE [LARGE SCALE GENOMIC DNA]</scope>
    <source>
        <strain evidence="3 5">KB18</strain>
    </source>
</reference>
<evidence type="ECO:0000313" key="3">
    <source>
        <dbReference type="EMBL" id="QQR30102.1"/>
    </source>
</evidence>
<accession>A0A1Z2XQX1</accession>
<reference evidence="4" key="2">
    <citation type="submission" date="2017-05" db="EMBL/GenBank/DDBJ databases">
        <title>Improved OligoMM genomes.</title>
        <authorList>
            <person name="Garzetti D."/>
        </authorList>
    </citation>
    <scope>NUCLEOTIDE SEQUENCE [LARGE SCALE GENOMIC DNA]</scope>
    <source>
        <strain evidence="4">KB18</strain>
    </source>
</reference>